<feature type="region of interest" description="Disordered" evidence="1">
    <location>
        <begin position="44"/>
        <end position="67"/>
    </location>
</feature>
<evidence type="ECO:0000313" key="2">
    <source>
        <dbReference type="EMBL" id="UOF90548.1"/>
    </source>
</evidence>
<gene>
    <name evidence="2" type="ORF">LSG31_22270</name>
</gene>
<dbReference type="Proteomes" id="UP000830167">
    <property type="component" value="Chromosome"/>
</dbReference>
<dbReference type="EMBL" id="CP089291">
    <property type="protein sequence ID" value="UOF90548.1"/>
    <property type="molecule type" value="Genomic_DNA"/>
</dbReference>
<evidence type="ECO:0000313" key="3">
    <source>
        <dbReference type="Proteomes" id="UP000830167"/>
    </source>
</evidence>
<evidence type="ECO:0000256" key="1">
    <source>
        <dbReference type="SAM" id="MobiDB-lite"/>
    </source>
</evidence>
<sequence>MKTIRCTDCYEENRSTQERCSRCGRLLEGAGPQKIQERQFEIQHADAPNVMSERNQRKQPQKQNTAW</sequence>
<keyword evidence="3" id="KW-1185">Reference proteome</keyword>
<proteinExistence type="predicted"/>
<name>A0ABY4CJH4_9BACL</name>
<accession>A0ABY4CJH4</accession>
<dbReference type="RefSeq" id="WP_347437246.1">
    <property type="nucleotide sequence ID" value="NZ_CP089291.1"/>
</dbReference>
<organism evidence="2 3">
    <name type="scientific">Fodinisporobacter ferrooxydans</name>
    <dbReference type="NCBI Taxonomy" id="2901836"/>
    <lineage>
        <taxon>Bacteria</taxon>
        <taxon>Bacillati</taxon>
        <taxon>Bacillota</taxon>
        <taxon>Bacilli</taxon>
        <taxon>Bacillales</taxon>
        <taxon>Alicyclobacillaceae</taxon>
        <taxon>Fodinisporobacter</taxon>
    </lineage>
</organism>
<protein>
    <submittedName>
        <fullName evidence="2">Uncharacterized protein</fullName>
    </submittedName>
</protein>
<reference evidence="2" key="1">
    <citation type="submission" date="2021-12" db="EMBL/GenBank/DDBJ databases">
        <title>Alicyclobacillaceae gen. nov., sp. nov., isolated from chalcocite enrichment system.</title>
        <authorList>
            <person name="Jiang Z."/>
        </authorList>
    </citation>
    <scope>NUCLEOTIDE SEQUENCE</scope>
    <source>
        <strain evidence="2">MYW30-H2</strain>
    </source>
</reference>